<proteinExistence type="predicted"/>
<protein>
    <submittedName>
        <fullName evidence="1">Uncharacterized protein</fullName>
    </submittedName>
</protein>
<evidence type="ECO:0000313" key="2">
    <source>
        <dbReference type="Proteomes" id="UP000694567"/>
    </source>
</evidence>
<reference evidence="1" key="1">
    <citation type="submission" date="2025-08" db="UniProtKB">
        <authorList>
            <consortium name="Ensembl"/>
        </authorList>
    </citation>
    <scope>IDENTIFICATION</scope>
</reference>
<sequence length="88" mass="9495">MALRRLIQQNHNANLVGLGAGPTGGDPALPMDSRRIQHLANTVGTLPRGRKQVRGRSCAPGTDGSFLPREPLAARVCRGKQKRLSFPE</sequence>
<reference evidence="1" key="2">
    <citation type="submission" date="2025-09" db="UniProtKB">
        <authorList>
            <consortium name="Ensembl"/>
        </authorList>
    </citation>
    <scope>IDENTIFICATION</scope>
</reference>
<keyword evidence="2" id="KW-1185">Reference proteome</keyword>
<organism evidence="1 2">
    <name type="scientific">Bubo bubo</name>
    <name type="common">Eurasian eagle-owl</name>
    <name type="synonym">Strix bubo</name>
    <dbReference type="NCBI Taxonomy" id="30461"/>
    <lineage>
        <taxon>Eukaryota</taxon>
        <taxon>Metazoa</taxon>
        <taxon>Chordata</taxon>
        <taxon>Craniata</taxon>
        <taxon>Vertebrata</taxon>
        <taxon>Euteleostomi</taxon>
        <taxon>Archelosauria</taxon>
        <taxon>Archosauria</taxon>
        <taxon>Dinosauria</taxon>
        <taxon>Saurischia</taxon>
        <taxon>Theropoda</taxon>
        <taxon>Coelurosauria</taxon>
        <taxon>Aves</taxon>
        <taxon>Neognathae</taxon>
        <taxon>Neoaves</taxon>
        <taxon>Telluraves</taxon>
        <taxon>Strigiformes</taxon>
        <taxon>Strigidae</taxon>
        <taxon>Bubo</taxon>
    </lineage>
</organism>
<dbReference type="AlphaFoldDB" id="A0A8C0FDV7"/>
<accession>A0A8C0FDV7</accession>
<dbReference type="Proteomes" id="UP000694567">
    <property type="component" value="Unplaced"/>
</dbReference>
<dbReference type="Ensembl" id="ENSBOBT00000016423.1">
    <property type="protein sequence ID" value="ENSBOBP00000016066.1"/>
    <property type="gene ID" value="ENSBOBG00000010081.1"/>
</dbReference>
<name>A0A8C0FDV7_BUBBB</name>
<evidence type="ECO:0000313" key="1">
    <source>
        <dbReference type="Ensembl" id="ENSBOBP00000016066.1"/>
    </source>
</evidence>